<dbReference type="PANTHER" id="PTHR46579">
    <property type="entry name" value="F5/8 TYPE C DOMAIN-CONTAINING PROTEIN-RELATED"/>
    <property type="match status" value="1"/>
</dbReference>
<dbReference type="AlphaFoldDB" id="A0AAE1L9W1"/>
<protein>
    <submittedName>
        <fullName evidence="2">Halomucin</fullName>
    </submittedName>
</protein>
<comment type="caution">
    <text evidence="2">The sequence shown here is derived from an EMBL/GenBank/DDBJ whole genome shotgun (WGS) entry which is preliminary data.</text>
</comment>
<dbReference type="Pfam" id="PF02992">
    <property type="entry name" value="Transposase_21"/>
    <property type="match status" value="1"/>
</dbReference>
<reference evidence="2" key="2">
    <citation type="journal article" date="2023" name="BMC Genomics">
        <title>Pest status, molecular evolution, and epigenetic factors derived from the genome assembly of Frankliniella fusca, a thysanopteran phytovirus vector.</title>
        <authorList>
            <person name="Catto M.A."/>
            <person name="Labadie P.E."/>
            <person name="Jacobson A.L."/>
            <person name="Kennedy G.G."/>
            <person name="Srinivasan R."/>
            <person name="Hunt B.G."/>
        </authorList>
    </citation>
    <scope>NUCLEOTIDE SEQUENCE</scope>
    <source>
        <strain evidence="2">PL_HMW_Pooled</strain>
    </source>
</reference>
<feature type="compositionally biased region" description="Low complexity" evidence="1">
    <location>
        <begin position="58"/>
        <end position="83"/>
    </location>
</feature>
<gene>
    <name evidence="2" type="ORF">KUF71_004171</name>
</gene>
<keyword evidence="3" id="KW-1185">Reference proteome</keyword>
<evidence type="ECO:0000313" key="2">
    <source>
        <dbReference type="EMBL" id="KAK3910297.1"/>
    </source>
</evidence>
<sequence>MNNRPSTYKKYNIDLNEFKPARTLNDQLLRRAREVEARPPNVEDAVNDDDNNSDRSRSSLSSLSVSDDQDSQSVRSESSAADNAESDHELQREADTDDGGSENDEAGGNNCDDDGGRDGAMENFDEPHGQDEVAPVPPDEDPEDPRRVIYPGCPLTKSEGTLLIMTFALRFGLSDVAIENLLRVIEAHLPFDNVYGSLHKFKKHMPPAPVNPEREYYCLRTDCRRLLRFEEGEVNKVKKTLDIQQNYFSTLKLKPQLLSLLENRELFGSLRWEDSESDVVNGRFYREGLLERGFVRRNHSLTLQLNTDGVQVFETSQIQMWPILVQINELPYKERKENTILCGLWHGSKPNMNTFLTPFVEELRSLHNDGFQLPGGEPILFKVHVILCTVDSAARPTMQGLKQFSGYYGCSFCLHPGEQLHVGDRGGQSHLYRGDKQQARTQLGHAATTRQLLQRRQNGEVVPDIDGVQEAAVLLQLPLFNIIQSFVPDYLHAVLLGTVKTVMCQFWLDSRRVWVGPGPDDKAQHPYYINPAMLEQLDNLLVSIRPPSEVTRVPRRLKSSRCLYRGHEWKQWLLYYSLPCLKGTNFPAKFVNHWFLLVYGISCFLNENISAEDLEKGKLALRKFVLTAEDVYSYEIMKFNTHLLLHIPKSVECFGGLWAWSTFTFESYNGLLGDMYSSSQSTHLQICKTYLRYQGLKPETKATMENVHAPLCLKDTLNSIRSGKTSKFAFEANRNLTLFGFPSQQALTVHHQNLIEICLGHIPLKTVAKFYKRFIYKHVLYHVEDNQLLKQRFNSVVRTEDNDFIIITHMVKVETNEENPRDFCVVLGDELRPTGDTLCSDRDLGISSDKFVTIVERTQRCIAIKPQSLGRKCVLTFYPHNGAKFCCFPLANKYERD</sequence>
<reference evidence="2" key="1">
    <citation type="submission" date="2021-07" db="EMBL/GenBank/DDBJ databases">
        <authorList>
            <person name="Catto M.A."/>
            <person name="Jacobson A."/>
            <person name="Kennedy G."/>
            <person name="Labadie P."/>
            <person name="Hunt B.G."/>
            <person name="Srinivasan R."/>
        </authorList>
    </citation>
    <scope>NUCLEOTIDE SEQUENCE</scope>
    <source>
        <strain evidence="2">PL_HMW_Pooled</strain>
        <tissue evidence="2">Head</tissue>
    </source>
</reference>
<feature type="compositionally biased region" description="Basic and acidic residues" evidence="1">
    <location>
        <begin position="114"/>
        <end position="131"/>
    </location>
</feature>
<dbReference type="PANTHER" id="PTHR46579:SF1">
    <property type="entry name" value="F5_8 TYPE C DOMAIN-CONTAINING PROTEIN"/>
    <property type="match status" value="1"/>
</dbReference>
<evidence type="ECO:0000256" key="1">
    <source>
        <dbReference type="SAM" id="MobiDB-lite"/>
    </source>
</evidence>
<dbReference type="EMBL" id="JAHWGI010000148">
    <property type="protein sequence ID" value="KAK3910297.1"/>
    <property type="molecule type" value="Genomic_DNA"/>
</dbReference>
<proteinExistence type="predicted"/>
<dbReference type="Proteomes" id="UP001219518">
    <property type="component" value="Unassembled WGS sequence"/>
</dbReference>
<evidence type="ECO:0000313" key="3">
    <source>
        <dbReference type="Proteomes" id="UP001219518"/>
    </source>
</evidence>
<feature type="compositionally biased region" description="Basic and acidic residues" evidence="1">
    <location>
        <begin position="85"/>
        <end position="94"/>
    </location>
</feature>
<dbReference type="InterPro" id="IPR004242">
    <property type="entry name" value="Transposase_21"/>
</dbReference>
<feature type="region of interest" description="Disordered" evidence="1">
    <location>
        <begin position="29"/>
        <end position="149"/>
    </location>
</feature>
<organism evidence="2 3">
    <name type="scientific">Frankliniella fusca</name>
    <dbReference type="NCBI Taxonomy" id="407009"/>
    <lineage>
        <taxon>Eukaryota</taxon>
        <taxon>Metazoa</taxon>
        <taxon>Ecdysozoa</taxon>
        <taxon>Arthropoda</taxon>
        <taxon>Hexapoda</taxon>
        <taxon>Insecta</taxon>
        <taxon>Pterygota</taxon>
        <taxon>Neoptera</taxon>
        <taxon>Paraneoptera</taxon>
        <taxon>Thysanoptera</taxon>
        <taxon>Terebrantia</taxon>
        <taxon>Thripoidea</taxon>
        <taxon>Thripidae</taxon>
        <taxon>Frankliniella</taxon>
    </lineage>
</organism>
<name>A0AAE1L9W1_9NEOP</name>
<feature type="compositionally biased region" description="Acidic residues" evidence="1">
    <location>
        <begin position="95"/>
        <end position="113"/>
    </location>
</feature>
<accession>A0AAE1L9W1</accession>